<feature type="compositionally biased region" description="Basic and acidic residues" evidence="1">
    <location>
        <begin position="444"/>
        <end position="461"/>
    </location>
</feature>
<feature type="compositionally biased region" description="Polar residues" evidence="1">
    <location>
        <begin position="698"/>
        <end position="710"/>
    </location>
</feature>
<feature type="region of interest" description="Disordered" evidence="1">
    <location>
        <begin position="313"/>
        <end position="717"/>
    </location>
</feature>
<organism evidence="2 3">
    <name type="scientific">Aspergillus campestris (strain IBT 28561)</name>
    <dbReference type="NCBI Taxonomy" id="1392248"/>
    <lineage>
        <taxon>Eukaryota</taxon>
        <taxon>Fungi</taxon>
        <taxon>Dikarya</taxon>
        <taxon>Ascomycota</taxon>
        <taxon>Pezizomycotina</taxon>
        <taxon>Eurotiomycetes</taxon>
        <taxon>Eurotiomycetidae</taxon>
        <taxon>Eurotiales</taxon>
        <taxon>Aspergillaceae</taxon>
        <taxon>Aspergillus</taxon>
        <taxon>Aspergillus subgen. Circumdati</taxon>
    </lineage>
</organism>
<name>A0A2I1DF38_ASPC2</name>
<dbReference type="OrthoDB" id="5394108at2759"/>
<protein>
    <submittedName>
        <fullName evidence="2">Uncharacterized protein</fullName>
    </submittedName>
</protein>
<feature type="compositionally biased region" description="Low complexity" evidence="1">
    <location>
        <begin position="200"/>
        <end position="209"/>
    </location>
</feature>
<feature type="compositionally biased region" description="Low complexity" evidence="1">
    <location>
        <begin position="665"/>
        <end position="674"/>
    </location>
</feature>
<evidence type="ECO:0000313" key="2">
    <source>
        <dbReference type="EMBL" id="PKY08493.1"/>
    </source>
</evidence>
<gene>
    <name evidence="2" type="ORF">P168DRAFT_17476</name>
</gene>
<feature type="compositionally biased region" description="Basic and acidic residues" evidence="1">
    <location>
        <begin position="675"/>
        <end position="692"/>
    </location>
</feature>
<dbReference type="EMBL" id="MSFM01000001">
    <property type="protein sequence ID" value="PKY08493.1"/>
    <property type="molecule type" value="Genomic_DNA"/>
</dbReference>
<feature type="compositionally biased region" description="Basic and acidic residues" evidence="1">
    <location>
        <begin position="166"/>
        <end position="176"/>
    </location>
</feature>
<dbReference type="RefSeq" id="XP_024697087.1">
    <property type="nucleotide sequence ID" value="XM_024832911.1"/>
</dbReference>
<accession>A0A2I1DF38</accession>
<feature type="region of interest" description="Disordered" evidence="1">
    <location>
        <begin position="1"/>
        <end position="213"/>
    </location>
</feature>
<proteinExistence type="predicted"/>
<comment type="caution">
    <text evidence="2">The sequence shown here is derived from an EMBL/GenBank/DDBJ whole genome shotgun (WGS) entry which is preliminary data.</text>
</comment>
<dbReference type="VEuPathDB" id="FungiDB:P168DRAFT_17476"/>
<feature type="compositionally biased region" description="Basic residues" evidence="1">
    <location>
        <begin position="68"/>
        <end position="78"/>
    </location>
</feature>
<feature type="compositionally biased region" description="Basic and acidic residues" evidence="1">
    <location>
        <begin position="106"/>
        <end position="120"/>
    </location>
</feature>
<feature type="compositionally biased region" description="Basic and acidic residues" evidence="1">
    <location>
        <begin position="422"/>
        <end position="433"/>
    </location>
</feature>
<feature type="compositionally biased region" description="Low complexity" evidence="1">
    <location>
        <begin position="48"/>
        <end position="65"/>
    </location>
</feature>
<evidence type="ECO:0000313" key="3">
    <source>
        <dbReference type="Proteomes" id="UP000234254"/>
    </source>
</evidence>
<dbReference type="GeneID" id="36540434"/>
<dbReference type="AlphaFoldDB" id="A0A2I1DF38"/>
<reference evidence="2" key="1">
    <citation type="submission" date="2016-12" db="EMBL/GenBank/DDBJ databases">
        <title>The genomes of Aspergillus section Nigri reveals drivers in fungal speciation.</title>
        <authorList>
            <consortium name="DOE Joint Genome Institute"/>
            <person name="Vesth T.C."/>
            <person name="Nybo J."/>
            <person name="Theobald S."/>
            <person name="Brandl J."/>
            <person name="Frisvad J.C."/>
            <person name="Nielsen K.F."/>
            <person name="Lyhne E.K."/>
            <person name="Kogle M.E."/>
            <person name="Kuo A."/>
            <person name="Riley R."/>
            <person name="Clum A."/>
            <person name="Nolan M."/>
            <person name="Lipzen A."/>
            <person name="Salamov A."/>
            <person name="Henrissat B."/>
            <person name="Wiebenga A."/>
            <person name="De vries R.P."/>
            <person name="Grigoriev I.V."/>
            <person name="Mortensen U.H."/>
            <person name="Andersen M.R."/>
            <person name="Baker S.E."/>
        </authorList>
    </citation>
    <scope>NUCLEOTIDE SEQUENCE</scope>
    <source>
        <strain evidence="2">IBT 28561</strain>
    </source>
</reference>
<dbReference type="Proteomes" id="UP000234254">
    <property type="component" value="Unassembled WGS sequence"/>
</dbReference>
<keyword evidence="3" id="KW-1185">Reference proteome</keyword>
<sequence>MRTRSQQASPGGFVSLDTEGASRRTRSTRSTSQQPSESQPATRSTRNTSQQPSESSQPAAQQTTTRAKAGRSTKKAAPKKTPQTTKSKRKRTTKSTSSKAEQQTSADEHESQHNETEKPAEPTPETTQVPDPDTQQDAPEVVESTGSGSAPLGEPSSSGLNRKRPHIETSDDDRSAPETPTANKRRNLGPPGSTPHTRRLTPLSRRLTTNAAPYSERLLRRKVERDGRIHKTLFRVPQLIAQREADRRAAEMLPLNRFPEVSQASIAYEAEQLETDSQHPENEPAAPEPPATPERQQGWNIRGLLSSVPRTFSRFIPGLGRSPERQEPVPPQPSSERIVRTQPLESVPSVPTPEVHSRRRLSEQSTSEGRPAKRPRNLSYSLFPAPMDKSLYLGDISKTPKTTPAPPLPEGQPTEGQPTDKSIPKESVPKELEPQELVPQELATPRHQDLERSPQKVDETTKKKRKRSPSPDVIPNPKGCSYGMDMDYFCYSSDSEDETNSTSEPTVPQTEPRQLGRLSKGIVRNAIGSEHHPSKKVRFDASPEDTPSKLRSRARATDPYRGKQFIGMGGASASPEVSPTPASHVDTIYEPRQRPGFVPNLQGTFQLDYDAFSDDSDSSGPDSPMSLPAPSPLSAGPSPVKASGQPESVQSPARQAPRPTPAAPSTPAGPSTPAKVDEEALARVRSRAEKYKPKTPSGLRTTSRYSSPMTAPTPDALANREEVVADAFGDDDFARDAQWLLEKCPSGDLRNLVWPQRQSLVDSIGTQPESLDVLSSIWDDAEVDRAYLVFSASLEAFEESKARNVE</sequence>
<feature type="compositionally biased region" description="Polar residues" evidence="1">
    <location>
        <begin position="33"/>
        <end position="47"/>
    </location>
</feature>
<feature type="region of interest" description="Disordered" evidence="1">
    <location>
        <begin position="273"/>
        <end position="296"/>
    </location>
</feature>
<evidence type="ECO:0000256" key="1">
    <source>
        <dbReference type="SAM" id="MobiDB-lite"/>
    </source>
</evidence>
<feature type="compositionally biased region" description="Low complexity" evidence="1">
    <location>
        <begin position="618"/>
        <end position="639"/>
    </location>
</feature>
<feature type="compositionally biased region" description="Basic and acidic residues" evidence="1">
    <location>
        <begin position="529"/>
        <end position="541"/>
    </location>
</feature>